<protein>
    <submittedName>
        <fullName evidence="2">Uncharacterized protein</fullName>
    </submittedName>
</protein>
<evidence type="ECO:0000256" key="1">
    <source>
        <dbReference type="SAM" id="MobiDB-lite"/>
    </source>
</evidence>
<name>A0ABP6MJL2_9ACTN</name>
<dbReference type="RefSeq" id="WP_344521568.1">
    <property type="nucleotide sequence ID" value="NZ_BAAAUG010000045.1"/>
</dbReference>
<evidence type="ECO:0000313" key="3">
    <source>
        <dbReference type="Proteomes" id="UP001501637"/>
    </source>
</evidence>
<dbReference type="EMBL" id="BAAAUG010000045">
    <property type="protein sequence ID" value="GAA3106304.1"/>
    <property type="molecule type" value="Genomic_DNA"/>
</dbReference>
<feature type="region of interest" description="Disordered" evidence="1">
    <location>
        <begin position="174"/>
        <end position="194"/>
    </location>
</feature>
<evidence type="ECO:0000313" key="2">
    <source>
        <dbReference type="EMBL" id="GAA3106304.1"/>
    </source>
</evidence>
<accession>A0ABP6MJL2</accession>
<proteinExistence type="predicted"/>
<dbReference type="Proteomes" id="UP001501637">
    <property type="component" value="Unassembled WGS sequence"/>
</dbReference>
<sequence>MRLVDQCQPPSVYGRLRVERHDLTPARWLEQRPPHDDGFGTVAGVCAPGFEAYARILHPAFLGTEPVRWDQVAPVYGRSVSAATRWHELIGLGDRLLYRNDDTPALPRLWDEHPHEGPTPADVARALIPVLSRHTRTPDRCWYGLWEGYGNYNWDGFPVFRTPGRDEILLAGPLDDADSPASPAGDPDEAAPEIPDLWWPDDRAWCVAGDVDLVSTYVGGSAACVADLLATPGLEAYEIAETSAVD</sequence>
<reference evidence="3" key="1">
    <citation type="journal article" date="2019" name="Int. J. Syst. Evol. Microbiol.">
        <title>The Global Catalogue of Microorganisms (GCM) 10K type strain sequencing project: providing services to taxonomists for standard genome sequencing and annotation.</title>
        <authorList>
            <consortium name="The Broad Institute Genomics Platform"/>
            <consortium name="The Broad Institute Genome Sequencing Center for Infectious Disease"/>
            <person name="Wu L."/>
            <person name="Ma J."/>
        </authorList>
    </citation>
    <scope>NUCLEOTIDE SEQUENCE [LARGE SCALE GENOMIC DNA]</scope>
    <source>
        <strain evidence="3">JCM 9092</strain>
    </source>
</reference>
<gene>
    <name evidence="2" type="ORF">GCM10010449_31600</name>
</gene>
<organism evidence="2 3">
    <name type="scientific">Streptomyces rectiviolaceus</name>
    <dbReference type="NCBI Taxonomy" id="332591"/>
    <lineage>
        <taxon>Bacteria</taxon>
        <taxon>Bacillati</taxon>
        <taxon>Actinomycetota</taxon>
        <taxon>Actinomycetes</taxon>
        <taxon>Kitasatosporales</taxon>
        <taxon>Streptomycetaceae</taxon>
        <taxon>Streptomyces</taxon>
    </lineage>
</organism>
<feature type="compositionally biased region" description="Low complexity" evidence="1">
    <location>
        <begin position="174"/>
        <end position="185"/>
    </location>
</feature>
<keyword evidence="3" id="KW-1185">Reference proteome</keyword>
<comment type="caution">
    <text evidence="2">The sequence shown here is derived from an EMBL/GenBank/DDBJ whole genome shotgun (WGS) entry which is preliminary data.</text>
</comment>